<gene>
    <name evidence="2" type="ORF">CAG99_13510</name>
</gene>
<keyword evidence="3" id="KW-1185">Reference proteome</keyword>
<accession>A0A1W7CYB6</accession>
<evidence type="ECO:0000259" key="1">
    <source>
        <dbReference type="Pfam" id="PF12728"/>
    </source>
</evidence>
<protein>
    <submittedName>
        <fullName evidence="2">DNA-binding protein</fullName>
    </submittedName>
</protein>
<sequence length="66" mass="7432">MRTTTPPPPPAALTVPEVMAALKLSRSKVYDLLRTNQLRSFHAGRARRIPAEALRQYIDKQMEEAA</sequence>
<dbReference type="RefSeq" id="WP_086159616.1">
    <property type="nucleotide sequence ID" value="NZ_CP021121.1"/>
</dbReference>
<dbReference type="GO" id="GO:0003677">
    <property type="term" value="F:DNA binding"/>
    <property type="evidence" value="ECO:0007669"/>
    <property type="project" value="UniProtKB-KW"/>
</dbReference>
<dbReference type="InterPro" id="IPR041657">
    <property type="entry name" value="HTH_17"/>
</dbReference>
<reference evidence="2 3" key="1">
    <citation type="submission" date="2017-05" db="EMBL/GenBank/DDBJ databases">
        <title>Complete genome sequence of Streptomyces sp. SCSIO 03032 revealed the diverse biosynthetic pathways for its bioactive secondary metabolites.</title>
        <authorList>
            <person name="Ma L."/>
            <person name="Zhu Y."/>
            <person name="Zhang W."/>
            <person name="Zhang G."/>
            <person name="Tian X."/>
            <person name="Zhang S."/>
            <person name="Zhang C."/>
        </authorList>
    </citation>
    <scope>NUCLEOTIDE SEQUENCE [LARGE SCALE GENOMIC DNA]</scope>
    <source>
        <strain evidence="2 3">SCSIO 03032</strain>
    </source>
</reference>
<dbReference type="AlphaFoldDB" id="A0A1W7CYB6"/>
<dbReference type="KEGG" id="smao:CAG99_13510"/>
<evidence type="ECO:0000313" key="3">
    <source>
        <dbReference type="Proteomes" id="UP000194218"/>
    </source>
</evidence>
<name>A0A1W7CYB6_9ACTN</name>
<dbReference type="OrthoDB" id="3789542at2"/>
<dbReference type="InterPro" id="IPR010093">
    <property type="entry name" value="SinI_DNA-bd"/>
</dbReference>
<keyword evidence="2" id="KW-0238">DNA-binding</keyword>
<dbReference type="Proteomes" id="UP000194218">
    <property type="component" value="Chromosome"/>
</dbReference>
<evidence type="ECO:0000313" key="2">
    <source>
        <dbReference type="EMBL" id="ARQ69746.1"/>
    </source>
</evidence>
<dbReference type="Pfam" id="PF12728">
    <property type="entry name" value="HTH_17"/>
    <property type="match status" value="1"/>
</dbReference>
<dbReference type="NCBIfam" id="TIGR01764">
    <property type="entry name" value="excise"/>
    <property type="match status" value="1"/>
</dbReference>
<dbReference type="EMBL" id="CP021121">
    <property type="protein sequence ID" value="ARQ69746.1"/>
    <property type="molecule type" value="Genomic_DNA"/>
</dbReference>
<proteinExistence type="predicted"/>
<feature type="domain" description="Helix-turn-helix" evidence="1">
    <location>
        <begin position="13"/>
        <end position="61"/>
    </location>
</feature>
<organism evidence="2 3">
    <name type="scientific">Streptomyces marincola</name>
    <dbReference type="NCBI Taxonomy" id="2878388"/>
    <lineage>
        <taxon>Bacteria</taxon>
        <taxon>Bacillati</taxon>
        <taxon>Actinomycetota</taxon>
        <taxon>Actinomycetes</taxon>
        <taxon>Kitasatosporales</taxon>
        <taxon>Streptomycetaceae</taxon>
        <taxon>Streptomyces</taxon>
    </lineage>
</organism>